<gene>
    <name evidence="2" type="ORF">GIB67_035075</name>
</gene>
<dbReference type="Proteomes" id="UP000541444">
    <property type="component" value="Unassembled WGS sequence"/>
</dbReference>
<evidence type="ECO:0000313" key="3">
    <source>
        <dbReference type="Proteomes" id="UP000541444"/>
    </source>
</evidence>
<dbReference type="AlphaFoldDB" id="A0A7J7L1L1"/>
<organism evidence="2 3">
    <name type="scientific">Kingdonia uniflora</name>
    <dbReference type="NCBI Taxonomy" id="39325"/>
    <lineage>
        <taxon>Eukaryota</taxon>
        <taxon>Viridiplantae</taxon>
        <taxon>Streptophyta</taxon>
        <taxon>Embryophyta</taxon>
        <taxon>Tracheophyta</taxon>
        <taxon>Spermatophyta</taxon>
        <taxon>Magnoliopsida</taxon>
        <taxon>Ranunculales</taxon>
        <taxon>Circaeasteraceae</taxon>
        <taxon>Kingdonia</taxon>
    </lineage>
</organism>
<name>A0A7J7L1L1_9MAGN</name>
<comment type="caution">
    <text evidence="2">The sequence shown here is derived from an EMBL/GenBank/DDBJ whole genome shotgun (WGS) entry which is preliminary data.</text>
</comment>
<accession>A0A7J7L1L1</accession>
<dbReference type="SUPFAM" id="SSF53098">
    <property type="entry name" value="Ribonuclease H-like"/>
    <property type="match status" value="1"/>
</dbReference>
<dbReference type="Gene3D" id="3.30.420.10">
    <property type="entry name" value="Ribonuclease H-like superfamily/Ribonuclease H"/>
    <property type="match status" value="1"/>
</dbReference>
<proteinExistence type="predicted"/>
<dbReference type="Pfam" id="PF13456">
    <property type="entry name" value="RVT_3"/>
    <property type="match status" value="1"/>
</dbReference>
<dbReference type="GO" id="GO:0003676">
    <property type="term" value="F:nucleic acid binding"/>
    <property type="evidence" value="ECO:0007669"/>
    <property type="project" value="InterPro"/>
</dbReference>
<feature type="domain" description="RNase H type-1" evidence="1">
    <location>
        <begin position="1"/>
        <end position="70"/>
    </location>
</feature>
<keyword evidence="3" id="KW-1185">Reference proteome</keyword>
<evidence type="ECO:0000313" key="2">
    <source>
        <dbReference type="EMBL" id="KAF6136516.1"/>
    </source>
</evidence>
<dbReference type="InterPro" id="IPR044730">
    <property type="entry name" value="RNase_H-like_dom_plant"/>
</dbReference>
<dbReference type="InterPro" id="IPR036397">
    <property type="entry name" value="RNaseH_sf"/>
</dbReference>
<evidence type="ECO:0000259" key="1">
    <source>
        <dbReference type="PROSITE" id="PS50879"/>
    </source>
</evidence>
<sequence length="70" mass="7283">MQASTNGGSRGNPGRGGHGIVYRTDAGAVQAVVVKHIGVSTAYMAECYSILNAAVKAIEKGWTKLYVVSD</sequence>
<dbReference type="CDD" id="cd06222">
    <property type="entry name" value="RNase_H_like"/>
    <property type="match status" value="1"/>
</dbReference>
<dbReference type="GO" id="GO:0004523">
    <property type="term" value="F:RNA-DNA hybrid ribonuclease activity"/>
    <property type="evidence" value="ECO:0007669"/>
    <property type="project" value="InterPro"/>
</dbReference>
<reference evidence="2 3" key="1">
    <citation type="journal article" date="2020" name="IScience">
        <title>Genome Sequencing of the Endangered Kingdonia uniflora (Circaeasteraceae, Ranunculales) Reveals Potential Mechanisms of Evolutionary Specialization.</title>
        <authorList>
            <person name="Sun Y."/>
            <person name="Deng T."/>
            <person name="Zhang A."/>
            <person name="Moore M.J."/>
            <person name="Landis J.B."/>
            <person name="Lin N."/>
            <person name="Zhang H."/>
            <person name="Zhang X."/>
            <person name="Huang J."/>
            <person name="Zhang X."/>
            <person name="Sun H."/>
            <person name="Wang H."/>
        </authorList>
    </citation>
    <scope>NUCLEOTIDE SEQUENCE [LARGE SCALE GENOMIC DNA]</scope>
    <source>
        <strain evidence="2">TB1705</strain>
        <tissue evidence="2">Leaf</tissue>
    </source>
</reference>
<protein>
    <recommendedName>
        <fullName evidence="1">RNase H type-1 domain-containing protein</fullName>
    </recommendedName>
</protein>
<dbReference type="InterPro" id="IPR002156">
    <property type="entry name" value="RNaseH_domain"/>
</dbReference>
<dbReference type="EMBL" id="JACGCM010002693">
    <property type="protein sequence ID" value="KAF6136516.1"/>
    <property type="molecule type" value="Genomic_DNA"/>
</dbReference>
<dbReference type="InterPro" id="IPR012337">
    <property type="entry name" value="RNaseH-like_sf"/>
</dbReference>
<dbReference type="PROSITE" id="PS50879">
    <property type="entry name" value="RNASE_H_1"/>
    <property type="match status" value="1"/>
</dbReference>